<feature type="domain" description="SF3 helicase" evidence="7">
    <location>
        <begin position="385"/>
        <end position="566"/>
    </location>
</feature>
<accession>A0A6B9IX09</accession>
<dbReference type="InterPro" id="IPR027417">
    <property type="entry name" value="P-loop_NTPase"/>
</dbReference>
<dbReference type="GO" id="GO:0006260">
    <property type="term" value="P:DNA replication"/>
    <property type="evidence" value="ECO:0007669"/>
    <property type="project" value="UniProtKB-KW"/>
</dbReference>
<organism evidence="8">
    <name type="scientific">Ambidensovirus sp</name>
    <dbReference type="NCBI Taxonomy" id="2050976"/>
    <lineage>
        <taxon>Viruses</taxon>
        <taxon>Monodnaviria</taxon>
        <taxon>Shotokuvirae</taxon>
        <taxon>Cossaviricota</taxon>
        <taxon>Quintoviricetes</taxon>
        <taxon>Piccovirales</taxon>
        <taxon>Parvoviridae</taxon>
        <taxon>Densovirinae</taxon>
        <taxon>Protoambidensovirus</taxon>
        <taxon>Protoambidensovirus incertum3</taxon>
    </lineage>
</organism>
<evidence type="ECO:0000256" key="2">
    <source>
        <dbReference type="ARBA" id="ARBA00022562"/>
    </source>
</evidence>
<evidence type="ECO:0000256" key="5">
    <source>
        <dbReference type="ARBA" id="ARBA00022840"/>
    </source>
</evidence>
<evidence type="ECO:0000256" key="1">
    <source>
        <dbReference type="ARBA" id="ARBA00004147"/>
    </source>
</evidence>
<dbReference type="GO" id="GO:0019079">
    <property type="term" value="P:viral genome replication"/>
    <property type="evidence" value="ECO:0007669"/>
    <property type="project" value="InterPro"/>
</dbReference>
<feature type="region of interest" description="Disordered" evidence="6">
    <location>
        <begin position="238"/>
        <end position="262"/>
    </location>
</feature>
<reference evidence="8" key="1">
    <citation type="submission" date="2019-11" db="EMBL/GenBank/DDBJ databases">
        <authorList>
            <person name="Laubscher F."/>
            <person name="Cordey S."/>
            <person name="Hartley M.-A."/>
            <person name="Vieille G."/>
            <person name="Boillat-Blanco N."/>
            <person name="Samaka J."/>
            <person name="Mlaganile T."/>
            <person name="d'Acremont V."/>
            <person name="Kaiser L."/>
        </authorList>
    </citation>
    <scope>NUCLEOTIDE SEQUENCE</scope>
    <source>
        <strain evidence="8">TZ-174</strain>
    </source>
</reference>
<dbReference type="Gene3D" id="3.40.50.300">
    <property type="entry name" value="P-loop containing nucleotide triphosphate hydrolases"/>
    <property type="match status" value="1"/>
</dbReference>
<dbReference type="EMBL" id="MN687954">
    <property type="protein sequence ID" value="QGZ11177.1"/>
    <property type="molecule type" value="Genomic_DNA"/>
</dbReference>
<evidence type="ECO:0000256" key="3">
    <source>
        <dbReference type="ARBA" id="ARBA00022705"/>
    </source>
</evidence>
<dbReference type="GO" id="GO:0042025">
    <property type="term" value="C:host cell nucleus"/>
    <property type="evidence" value="ECO:0007669"/>
    <property type="project" value="UniProtKB-SubCell"/>
</dbReference>
<protein>
    <submittedName>
        <fullName evidence="8">NS1</fullName>
    </submittedName>
</protein>
<evidence type="ECO:0000256" key="4">
    <source>
        <dbReference type="ARBA" id="ARBA00022741"/>
    </source>
</evidence>
<keyword evidence="4" id="KW-0547">Nucleotide-binding</keyword>
<name>A0A6B9IX09_9VIRU</name>
<evidence type="ECO:0000313" key="8">
    <source>
        <dbReference type="EMBL" id="QGZ11177.1"/>
    </source>
</evidence>
<keyword evidence="3" id="KW-0235">DNA replication</keyword>
<dbReference type="InterPro" id="IPR001257">
    <property type="entry name" value="Parvovirus_NS1_helicase"/>
</dbReference>
<comment type="subcellular location">
    <subcellularLocation>
        <location evidence="1">Host nucleus</location>
    </subcellularLocation>
</comment>
<feature type="compositionally biased region" description="Basic and acidic residues" evidence="6">
    <location>
        <begin position="238"/>
        <end position="252"/>
    </location>
</feature>
<dbReference type="GO" id="GO:0005524">
    <property type="term" value="F:ATP binding"/>
    <property type="evidence" value="ECO:0007669"/>
    <property type="project" value="UniProtKB-KW"/>
</dbReference>
<dbReference type="SUPFAM" id="SSF52540">
    <property type="entry name" value="P-loop containing nucleoside triphosphate hydrolases"/>
    <property type="match status" value="1"/>
</dbReference>
<dbReference type="PROSITE" id="PS51206">
    <property type="entry name" value="SF3_HELICASE_1"/>
    <property type="match status" value="1"/>
</dbReference>
<dbReference type="Pfam" id="PF01057">
    <property type="entry name" value="Parvo_NS1"/>
    <property type="match status" value="1"/>
</dbReference>
<sequence>MTFVQILIPNNDFVMDGSTSMAVAGVDKNEFGEQSTSMGENMVRCEHFNGGSEFDITPRLRFIRKKFPEAYKKLEILRNDVVGRYVREITRESVNSTRKYSSDVYVYRDAEQHQRMLQRLSHYAISYPGKIIMWTDEGDHLHVIHDCPFSNGQCRCYFRKSEDFRRDVRTPMRRLRYIYEMDELDWTYVFLYFIMQKRESNSQVWIGGRLQRSPDRNEIIRWGDLQTESRQILDRETSRIRRHSESEERCSEDGGESVPTEFEEIGKKRRYSEESRIVFQRPGGQSSNVPKKSKFQRISETVHTLLNEYFALPATHIRDVLVYDKNVQSLFDPCCEKAYQASCDVFTRKFIKLKLGDLKEIYTNALPIFYANNVDPWTYYHDRTTSLKYIDQLLKYQYNDDEEEIQKLLTNIKEWFNLNGWNNNPKMNAVCVIGPPNSGKNYFWDMFCALAYNVGHIGRVNNKTNQFALQECYGRRMVVGNEISMEDGAKEDFKKLCEGTAFNIRVKYQGDKIFTKAPVLLISNFELDICYDVHFKNVRLTTIRWRKCELLKDSNKKPYPLCIFDLFNKYNIEIYFGFAIVSYRNPPHKVLYLSYTVFELLKKYISFSLT</sequence>
<keyword evidence="2" id="KW-1048">Host nucleus</keyword>
<evidence type="ECO:0000256" key="6">
    <source>
        <dbReference type="SAM" id="MobiDB-lite"/>
    </source>
</evidence>
<keyword evidence="5" id="KW-0067">ATP-binding</keyword>
<dbReference type="InterPro" id="IPR014015">
    <property type="entry name" value="Helicase_SF3_DNA-vir"/>
</dbReference>
<evidence type="ECO:0000259" key="7">
    <source>
        <dbReference type="PROSITE" id="PS51206"/>
    </source>
</evidence>
<proteinExistence type="predicted"/>